<evidence type="ECO:0000313" key="3">
    <source>
        <dbReference type="EMBL" id="CAL5140235.1"/>
    </source>
</evidence>
<feature type="transmembrane region" description="Helical" evidence="2">
    <location>
        <begin position="554"/>
        <end position="576"/>
    </location>
</feature>
<comment type="caution">
    <text evidence="3">The sequence shown here is derived from an EMBL/GenBank/DDBJ whole genome shotgun (WGS) entry which is preliminary data.</text>
</comment>
<feature type="transmembrane region" description="Helical" evidence="2">
    <location>
        <begin position="596"/>
        <end position="617"/>
    </location>
</feature>
<dbReference type="Pfam" id="PF07690">
    <property type="entry name" value="MFS_1"/>
    <property type="match status" value="1"/>
</dbReference>
<gene>
    <name evidence="3" type="ORF">CDAUBV1_LOCUS15406</name>
</gene>
<proteinExistence type="predicted"/>
<dbReference type="PANTHER" id="PTHR11360">
    <property type="entry name" value="MONOCARBOXYLATE TRANSPORTER"/>
    <property type="match status" value="1"/>
</dbReference>
<keyword evidence="2" id="KW-0812">Transmembrane</keyword>
<feature type="region of interest" description="Disordered" evidence="1">
    <location>
        <begin position="1"/>
        <end position="32"/>
    </location>
</feature>
<keyword evidence="2" id="KW-1133">Transmembrane helix</keyword>
<dbReference type="Proteomes" id="UP001497525">
    <property type="component" value="Unassembled WGS sequence"/>
</dbReference>
<feature type="transmembrane region" description="Helical" evidence="2">
    <location>
        <begin position="89"/>
        <end position="113"/>
    </location>
</feature>
<feature type="transmembrane region" description="Helical" evidence="2">
    <location>
        <begin position="624"/>
        <end position="645"/>
    </location>
</feature>
<dbReference type="AlphaFoldDB" id="A0AAV2TZB9"/>
<evidence type="ECO:0000256" key="1">
    <source>
        <dbReference type="SAM" id="MobiDB-lite"/>
    </source>
</evidence>
<protein>
    <submittedName>
        <fullName evidence="3">Uncharacterized protein</fullName>
    </submittedName>
</protein>
<feature type="compositionally biased region" description="Basic and acidic residues" evidence="1">
    <location>
        <begin position="15"/>
        <end position="32"/>
    </location>
</feature>
<sequence>MTGSKQVEISGNATDDTRTADRNASLEDEFARRSQPYDLDTCTPKEDVWSPVPAVFGKRNSGSVSKEVVFAIGLNEVAPPTPPDGGWGWAIVVGSFMCMALIDGVCFSYGIFLSELQGSFGGSKMLMTLAGSLLTGCYFLSGPIVSGLLNRFNARALVIIGGLWSTVAIFASSFARNLLTFTILFGVCGGLGFGMAYLPAATAVTAWFVKKRATVTGIVTAGSGVGVTLYSMIIPQLIEAYTWRGCIMLLSAINLNMVVAGVLFRPLHQAEQAKPEAPTRPPRISISKLQSDFEPRTSAAQIYYGNPGITRFSRSSKAPVVSTRTSLQQMVRHRLDSTGPGSYTHSIPSSGVQLDMRQVDRKKSNQSLDDVTITIGNQLVPVPEDADMPPDQTEGVAMLSVDAVNHIVGEVLTRRLFSSATSLGLSDRLLRRRSTANVGPRLSQTETSTMYLKPDAVQSSAYFTSAVSITAPEDQDIMVDPSVRSAIVQELRKEIARPVHRKDLFHSGSIMRLDEYASNPDVGSYLRTITALAEEHHTRNPILAMLQDIFGVEIFKIPSFWILLVAGLLTTLGYVVPFQFLKDHAGTLNYSNKQSAYLLTFLGITNTIGRAGTGLLSDRRWVNVIWISCVTLMFAGVATSFVPLLRSYVGLTFYACFYGILTAAYIALRAVVIVEVLGLDRLTNAYGFLLLFQGFAYIASPPLLGYMYDVTRSYRITFVLGGAFIFLSGVVSTLLLCTSRKEHRKMAGSTVDDYEVNEDSRTRNPFHIFRKIKYLFREKLLSKI</sequence>
<organism evidence="3 4">
    <name type="scientific">Calicophoron daubneyi</name>
    <name type="common">Rumen fluke</name>
    <name type="synonym">Paramphistomum daubneyi</name>
    <dbReference type="NCBI Taxonomy" id="300641"/>
    <lineage>
        <taxon>Eukaryota</taxon>
        <taxon>Metazoa</taxon>
        <taxon>Spiralia</taxon>
        <taxon>Lophotrochozoa</taxon>
        <taxon>Platyhelminthes</taxon>
        <taxon>Trematoda</taxon>
        <taxon>Digenea</taxon>
        <taxon>Plagiorchiida</taxon>
        <taxon>Pronocephalata</taxon>
        <taxon>Paramphistomoidea</taxon>
        <taxon>Paramphistomidae</taxon>
        <taxon>Calicophoron</taxon>
    </lineage>
</organism>
<accession>A0AAV2TZB9</accession>
<feature type="transmembrane region" description="Helical" evidence="2">
    <location>
        <begin position="651"/>
        <end position="674"/>
    </location>
</feature>
<keyword evidence="2" id="KW-0472">Membrane</keyword>
<feature type="transmembrane region" description="Helical" evidence="2">
    <location>
        <begin position="714"/>
        <end position="737"/>
    </location>
</feature>
<dbReference type="EMBL" id="CAXLJL010000711">
    <property type="protein sequence ID" value="CAL5140235.1"/>
    <property type="molecule type" value="Genomic_DNA"/>
</dbReference>
<feature type="compositionally biased region" description="Polar residues" evidence="1">
    <location>
        <begin position="1"/>
        <end position="14"/>
    </location>
</feature>
<feature type="transmembrane region" description="Helical" evidence="2">
    <location>
        <begin position="241"/>
        <end position="264"/>
    </location>
</feature>
<dbReference type="InterPro" id="IPR050327">
    <property type="entry name" value="Proton-linked_MCT"/>
</dbReference>
<evidence type="ECO:0000256" key="2">
    <source>
        <dbReference type="SAM" id="Phobius"/>
    </source>
</evidence>
<dbReference type="InterPro" id="IPR036259">
    <property type="entry name" value="MFS_trans_sf"/>
</dbReference>
<name>A0AAV2TZB9_CALDB</name>
<dbReference type="InterPro" id="IPR011701">
    <property type="entry name" value="MFS"/>
</dbReference>
<dbReference type="GO" id="GO:0008028">
    <property type="term" value="F:monocarboxylic acid transmembrane transporter activity"/>
    <property type="evidence" value="ECO:0007669"/>
    <property type="project" value="TreeGrafter"/>
</dbReference>
<feature type="transmembrane region" description="Helical" evidence="2">
    <location>
        <begin position="686"/>
        <end position="708"/>
    </location>
</feature>
<evidence type="ECO:0000313" key="4">
    <source>
        <dbReference type="Proteomes" id="UP001497525"/>
    </source>
</evidence>
<feature type="transmembrane region" description="Helical" evidence="2">
    <location>
        <begin position="181"/>
        <end position="208"/>
    </location>
</feature>
<feature type="transmembrane region" description="Helical" evidence="2">
    <location>
        <begin position="215"/>
        <end position="235"/>
    </location>
</feature>
<dbReference type="SUPFAM" id="SSF103473">
    <property type="entry name" value="MFS general substrate transporter"/>
    <property type="match status" value="1"/>
</dbReference>
<feature type="transmembrane region" description="Helical" evidence="2">
    <location>
        <begin position="156"/>
        <end position="175"/>
    </location>
</feature>
<dbReference type="Gene3D" id="1.20.1250.20">
    <property type="entry name" value="MFS general substrate transporter like domains"/>
    <property type="match status" value="2"/>
</dbReference>
<feature type="transmembrane region" description="Helical" evidence="2">
    <location>
        <begin position="125"/>
        <end position="149"/>
    </location>
</feature>
<reference evidence="3" key="1">
    <citation type="submission" date="2024-06" db="EMBL/GenBank/DDBJ databases">
        <authorList>
            <person name="Liu X."/>
            <person name="Lenzi L."/>
            <person name="Haldenby T S."/>
            <person name="Uol C."/>
        </authorList>
    </citation>
    <scope>NUCLEOTIDE SEQUENCE</scope>
</reference>
<dbReference type="PANTHER" id="PTHR11360:SF286">
    <property type="entry name" value="GH22266P"/>
    <property type="match status" value="1"/>
</dbReference>